<sequence>MIKKPAGYDEAQAYTGESVQLPKGKYVCSIVQVATQTSQNGNEQFVILFDIAEGEHKDFYKKMFEAAKAQNGKNAKWKGVFKQNMDGKGTSWLKGIITSIERSNNFTFQWDKEGNEKMLAGKKFGGIFRRRQFKADDGTTPFVTELWRIRSVAGLDEAEVPEDELLPAEAQGGSRPSPSDAAPPSFTDGDGFMSIPEGAGDEGIPFM</sequence>
<protein>
    <recommendedName>
        <fullName evidence="3">DUF669 domain-containing protein</fullName>
    </recommendedName>
</protein>
<feature type="region of interest" description="Disordered" evidence="1">
    <location>
        <begin position="166"/>
        <end position="207"/>
    </location>
</feature>
<feature type="compositionally biased region" description="Low complexity" evidence="1">
    <location>
        <begin position="174"/>
        <end position="185"/>
    </location>
</feature>
<dbReference type="EMBL" id="CP157940">
    <property type="protein sequence ID" value="XBS54622.1"/>
    <property type="molecule type" value="Genomic_DNA"/>
</dbReference>
<reference evidence="2" key="1">
    <citation type="submission" date="2024-06" db="EMBL/GenBank/DDBJ databases">
        <title>Lacrimispora cavernae sp. nov., a novel anaerobe isolated from bat guano pile inside a cave.</title>
        <authorList>
            <person name="Miller S.L."/>
            <person name="Lu N."/>
            <person name="King J."/>
            <person name="Sankaranarayanan K."/>
            <person name="Lawson P.A."/>
        </authorList>
    </citation>
    <scope>NUCLEOTIDE SEQUENCE</scope>
    <source>
        <strain evidence="2">BS-2</strain>
    </source>
</reference>
<accession>A0AAU7PQI5</accession>
<dbReference type="AlphaFoldDB" id="A0AAU7PQI5"/>
<name>A0AAU7PQI5_9FIRM</name>
<evidence type="ECO:0008006" key="3">
    <source>
        <dbReference type="Google" id="ProtNLM"/>
    </source>
</evidence>
<evidence type="ECO:0000313" key="2">
    <source>
        <dbReference type="EMBL" id="XBS54622.1"/>
    </source>
</evidence>
<gene>
    <name evidence="2" type="ORF">ABFV83_02175</name>
</gene>
<organism evidence="2">
    <name type="scientific">Lacrimispora sp. BS-2</name>
    <dbReference type="NCBI Taxonomy" id="3151850"/>
    <lineage>
        <taxon>Bacteria</taxon>
        <taxon>Bacillati</taxon>
        <taxon>Bacillota</taxon>
        <taxon>Clostridia</taxon>
        <taxon>Lachnospirales</taxon>
        <taxon>Lachnospiraceae</taxon>
        <taxon>Lacrimispora</taxon>
    </lineage>
</organism>
<dbReference type="RefSeq" id="WP_349947314.1">
    <property type="nucleotide sequence ID" value="NZ_CP157940.1"/>
</dbReference>
<evidence type="ECO:0000256" key="1">
    <source>
        <dbReference type="SAM" id="MobiDB-lite"/>
    </source>
</evidence>
<proteinExistence type="predicted"/>